<organism evidence="2 3">
    <name type="scientific">Priestia iocasae</name>
    <dbReference type="NCBI Taxonomy" id="2291674"/>
    <lineage>
        <taxon>Bacteria</taxon>
        <taxon>Bacillati</taxon>
        <taxon>Bacillota</taxon>
        <taxon>Bacilli</taxon>
        <taxon>Bacillales</taxon>
        <taxon>Bacillaceae</taxon>
        <taxon>Priestia</taxon>
    </lineage>
</organism>
<keyword evidence="1" id="KW-1133">Transmembrane helix</keyword>
<dbReference type="EMBL" id="JAFBFC010000001">
    <property type="protein sequence ID" value="MBM7701359.1"/>
    <property type="molecule type" value="Genomic_DNA"/>
</dbReference>
<comment type="caution">
    <text evidence="2">The sequence shown here is derived from an EMBL/GenBank/DDBJ whole genome shotgun (WGS) entry which is preliminary data.</text>
</comment>
<feature type="transmembrane region" description="Helical" evidence="1">
    <location>
        <begin position="17"/>
        <end position="38"/>
    </location>
</feature>
<evidence type="ECO:0000313" key="3">
    <source>
        <dbReference type="Proteomes" id="UP000809829"/>
    </source>
</evidence>
<keyword evidence="1" id="KW-0472">Membrane</keyword>
<reference evidence="2 3" key="1">
    <citation type="submission" date="2021-01" db="EMBL/GenBank/DDBJ databases">
        <title>Genomic Encyclopedia of Type Strains, Phase IV (KMG-IV): sequencing the most valuable type-strain genomes for metagenomic binning, comparative biology and taxonomic classification.</title>
        <authorList>
            <person name="Goeker M."/>
        </authorList>
    </citation>
    <scope>NUCLEOTIDE SEQUENCE [LARGE SCALE GENOMIC DNA]</scope>
    <source>
        <strain evidence="2 3">DSM 104297</strain>
    </source>
</reference>
<accession>A0ABS2QS63</accession>
<dbReference type="RefSeq" id="WP_205182630.1">
    <property type="nucleotide sequence ID" value="NZ_JAFBFC010000001.1"/>
</dbReference>
<proteinExistence type="predicted"/>
<keyword evidence="1" id="KW-0812">Transmembrane</keyword>
<gene>
    <name evidence="2" type="ORF">JOC83_000185</name>
</gene>
<name>A0ABS2QS63_9BACI</name>
<evidence type="ECO:0000313" key="2">
    <source>
        <dbReference type="EMBL" id="MBM7701359.1"/>
    </source>
</evidence>
<evidence type="ECO:0000256" key="1">
    <source>
        <dbReference type="SAM" id="Phobius"/>
    </source>
</evidence>
<keyword evidence="3" id="KW-1185">Reference proteome</keyword>
<sequence>MLAEINLLPQKEPKSPLFLILMMVLVVFFIGASAFLGWKYMSLQEEKQVTKTAISDVKVEQATQQAKSVQSTDTEAVQQLYTAIQWVNQYPVKTVPIIDTLTKALPQRGFIREFAYTSELVVQVAIQFDESREAAYFLSRLKVDTPIVQDAKILSVDTFEVDEGDKEEEEQVEEEKVMPRYLALYQIEMNRNEIDKLVKEEE</sequence>
<protein>
    <submittedName>
        <fullName evidence="2">Type IV pilus assembly protein PilN</fullName>
    </submittedName>
</protein>
<dbReference type="Proteomes" id="UP000809829">
    <property type="component" value="Unassembled WGS sequence"/>
</dbReference>